<keyword evidence="1" id="KW-0812">Transmembrane</keyword>
<feature type="transmembrane region" description="Helical" evidence="1">
    <location>
        <begin position="141"/>
        <end position="160"/>
    </location>
</feature>
<dbReference type="GO" id="GO:0140359">
    <property type="term" value="F:ABC-type transporter activity"/>
    <property type="evidence" value="ECO:0007669"/>
    <property type="project" value="InterPro"/>
</dbReference>
<name>A0A2T5G5N3_9BACL</name>
<dbReference type="AlphaFoldDB" id="A0A2T5G5N3"/>
<dbReference type="Pfam" id="PF12679">
    <property type="entry name" value="ABC2_membrane_2"/>
    <property type="match status" value="1"/>
</dbReference>
<gene>
    <name evidence="2" type="ORF">BLITH_1581</name>
</gene>
<keyword evidence="1" id="KW-1133">Transmembrane helix</keyword>
<evidence type="ECO:0000313" key="2">
    <source>
        <dbReference type="EMBL" id="PTQ51504.1"/>
    </source>
</evidence>
<dbReference type="EMBL" id="PEBW01000005">
    <property type="protein sequence ID" value="PTQ51504.1"/>
    <property type="molecule type" value="Genomic_DNA"/>
</dbReference>
<dbReference type="PANTHER" id="PTHR37305">
    <property type="entry name" value="INTEGRAL MEMBRANE PROTEIN-RELATED"/>
    <property type="match status" value="1"/>
</dbReference>
<accession>A0A2T5G5N3</accession>
<feature type="transmembrane region" description="Helical" evidence="1">
    <location>
        <begin position="252"/>
        <end position="280"/>
    </location>
</feature>
<dbReference type="Proteomes" id="UP000244016">
    <property type="component" value="Unassembled WGS sequence"/>
</dbReference>
<feature type="transmembrane region" description="Helical" evidence="1">
    <location>
        <begin position="385"/>
        <end position="409"/>
    </location>
</feature>
<evidence type="ECO:0000256" key="1">
    <source>
        <dbReference type="SAM" id="Phobius"/>
    </source>
</evidence>
<protein>
    <recommendedName>
        <fullName evidence="4">ABC transporter permease</fullName>
    </recommendedName>
</protein>
<dbReference type="GO" id="GO:0005886">
    <property type="term" value="C:plasma membrane"/>
    <property type="evidence" value="ECO:0007669"/>
    <property type="project" value="UniProtKB-SubCell"/>
</dbReference>
<keyword evidence="1" id="KW-0472">Membrane</keyword>
<feature type="transmembrane region" description="Helical" evidence="1">
    <location>
        <begin position="31"/>
        <end position="50"/>
    </location>
</feature>
<feature type="transmembrane region" description="Helical" evidence="1">
    <location>
        <begin position="192"/>
        <end position="214"/>
    </location>
</feature>
<reference evidence="2 3" key="1">
    <citation type="submission" date="2017-08" db="EMBL/GenBank/DDBJ databases">
        <title>Burning lignite coal seam in the remote Altai Mountains harbors a hydrogen-driven thermophilic microbial community.</title>
        <authorList>
            <person name="Kadnikov V.V."/>
            <person name="Mardanov A.V."/>
            <person name="Ivasenko D."/>
            <person name="Beletsky A.V."/>
            <person name="Karnachuk O.V."/>
            <person name="Ravin N.V."/>
        </authorList>
    </citation>
    <scope>NUCLEOTIDE SEQUENCE [LARGE SCALE GENOMIC DNA]</scope>
    <source>
        <strain evidence="2">AL31</strain>
    </source>
</reference>
<proteinExistence type="predicted"/>
<dbReference type="PANTHER" id="PTHR37305:SF1">
    <property type="entry name" value="MEMBRANE PROTEIN"/>
    <property type="match status" value="1"/>
</dbReference>
<evidence type="ECO:0008006" key="4">
    <source>
        <dbReference type="Google" id="ProtNLM"/>
    </source>
</evidence>
<evidence type="ECO:0000313" key="3">
    <source>
        <dbReference type="Proteomes" id="UP000244016"/>
    </source>
</evidence>
<organism evidence="2 3">
    <name type="scientific">Brockia lithotrophica</name>
    <dbReference type="NCBI Taxonomy" id="933949"/>
    <lineage>
        <taxon>Bacteria</taxon>
        <taxon>Bacillati</taxon>
        <taxon>Bacillota</taxon>
        <taxon>Bacilli</taxon>
        <taxon>Bacillales</taxon>
        <taxon>Bacillales Family X. Incertae Sedis</taxon>
        <taxon>Brockia</taxon>
    </lineage>
</organism>
<sequence>MVFEAKSMQSRVPFLALVQNEFLKILRRREILWFGLILLLVFGVAFAWTWHERGSARAEADSGLGYWESKFDRSIERSSKELFPAEADENLSPEQRAEAERAREEMLAQIRAEKEQVLGAYRERGVPPATPLSAWWHVDRLWHATFGLLAFFVFAEGVMIQTSEFSEGTVRLLFAQPVTRTRIYLAKTVSLLLLYLFAALALAALSFLVSFVFFPGEFDAAILWSDDRGDVQVLSYGTALLQVMGTDVLGEVFFILLGFSLAALLVKTVYAFAFTLLGIFGGNTAQAILYLTTVILPGASGAEVPPLVRWIFRVSPLTYSGNLAPFLFRDLLATGSSLPFSGGETVSTSQGGLTISMERMSQWGIESPPFLSSLSASYLQVLDGISLWGGVGILLAWTAAFWLLGYVAYVRREV</sequence>
<comment type="caution">
    <text evidence="2">The sequence shown here is derived from an EMBL/GenBank/DDBJ whole genome shotgun (WGS) entry which is preliminary data.</text>
</comment>